<reference evidence="2 3" key="1">
    <citation type="journal article" date="2015" name="Genome Biol. Evol.">
        <title>Comparative Genomics of a Bacterivorous Green Alga Reveals Evolutionary Causalities and Consequences of Phago-Mixotrophic Mode of Nutrition.</title>
        <authorList>
            <person name="Burns J.A."/>
            <person name="Paasch A."/>
            <person name="Narechania A."/>
            <person name="Kim E."/>
        </authorList>
    </citation>
    <scope>NUCLEOTIDE SEQUENCE [LARGE SCALE GENOMIC DNA]</scope>
    <source>
        <strain evidence="2 3">PLY_AMNH</strain>
    </source>
</reference>
<evidence type="ECO:0000313" key="3">
    <source>
        <dbReference type="Proteomes" id="UP001190700"/>
    </source>
</evidence>
<accession>A0AAE0LLN4</accession>
<protein>
    <submittedName>
        <fullName evidence="2">Uncharacterized protein</fullName>
    </submittedName>
</protein>
<feature type="compositionally biased region" description="Basic and acidic residues" evidence="1">
    <location>
        <begin position="188"/>
        <end position="221"/>
    </location>
</feature>
<comment type="caution">
    <text evidence="2">The sequence shown here is derived from an EMBL/GenBank/DDBJ whole genome shotgun (WGS) entry which is preliminary data.</text>
</comment>
<name>A0AAE0LLN4_9CHLO</name>
<dbReference type="AlphaFoldDB" id="A0AAE0LLN4"/>
<gene>
    <name evidence="2" type="ORF">CYMTET_2856</name>
</gene>
<feature type="region of interest" description="Disordered" evidence="1">
    <location>
        <begin position="177"/>
        <end position="236"/>
    </location>
</feature>
<evidence type="ECO:0000313" key="2">
    <source>
        <dbReference type="EMBL" id="KAK3289727.1"/>
    </source>
</evidence>
<sequence>MSLIAFDQVNTYRSSPLLFSVIENMYMHKSVQSLAARLADKPIILAYIGKGYPHFKGESDKSVVSRLIAEYLLLMFAAKWKWDASVLPCFPPILDAIWTEHAADHEGYSEFRDSHIGHPLFDKDVPDYSLRSSLGNIFRTIHLYGIVPSSDDSMDTVEHLVKNGLWWPELIPPHGPLVLPTTPPQEAINDRFTNERGSKKRDLDEPVGEERTASAVDEAKDLGSPSKRPALEESGA</sequence>
<evidence type="ECO:0000256" key="1">
    <source>
        <dbReference type="SAM" id="MobiDB-lite"/>
    </source>
</evidence>
<dbReference type="Proteomes" id="UP001190700">
    <property type="component" value="Unassembled WGS sequence"/>
</dbReference>
<proteinExistence type="predicted"/>
<organism evidence="2 3">
    <name type="scientific">Cymbomonas tetramitiformis</name>
    <dbReference type="NCBI Taxonomy" id="36881"/>
    <lineage>
        <taxon>Eukaryota</taxon>
        <taxon>Viridiplantae</taxon>
        <taxon>Chlorophyta</taxon>
        <taxon>Pyramimonadophyceae</taxon>
        <taxon>Pyramimonadales</taxon>
        <taxon>Pyramimonadaceae</taxon>
        <taxon>Cymbomonas</taxon>
    </lineage>
</organism>
<dbReference type="EMBL" id="LGRX02000048">
    <property type="protein sequence ID" value="KAK3289727.1"/>
    <property type="molecule type" value="Genomic_DNA"/>
</dbReference>
<keyword evidence="3" id="KW-1185">Reference proteome</keyword>